<name>A0ABU1AZF9_9BACT</name>
<accession>A0ABU1AZF9</accession>
<dbReference type="RefSeq" id="WP_308952456.1">
    <property type="nucleotide sequence ID" value="NZ_JARXHW010000082.1"/>
</dbReference>
<keyword evidence="2" id="KW-1185">Reference proteome</keyword>
<proteinExistence type="predicted"/>
<reference evidence="1 2" key="1">
    <citation type="submission" date="2023-04" db="EMBL/GenBank/DDBJ databases">
        <title>A novel bacteria isolated from coastal sediment.</title>
        <authorList>
            <person name="Liu X.-J."/>
            <person name="Du Z.-J."/>
        </authorList>
    </citation>
    <scope>NUCLEOTIDE SEQUENCE [LARGE SCALE GENOMIC DNA]</scope>
    <source>
        <strain evidence="1 2">SDUM461003</strain>
    </source>
</reference>
<comment type="caution">
    <text evidence="1">The sequence shown here is derived from an EMBL/GenBank/DDBJ whole genome shotgun (WGS) entry which is preliminary data.</text>
</comment>
<dbReference type="EMBL" id="JARXHW010000082">
    <property type="protein sequence ID" value="MDQ8209539.1"/>
    <property type="molecule type" value="Genomic_DNA"/>
</dbReference>
<protein>
    <submittedName>
        <fullName evidence="1">Uncharacterized protein</fullName>
    </submittedName>
</protein>
<sequence>MLILTVMERKPSESEIRSASQMILNLFVITEKEATAHAEGLLNLAYGWGKPMELEKKIKRRLGTEYKWRSDYSKKEFEREEKASFAGYESYIQNKKRKP</sequence>
<evidence type="ECO:0000313" key="1">
    <source>
        <dbReference type="EMBL" id="MDQ8209539.1"/>
    </source>
</evidence>
<evidence type="ECO:0000313" key="2">
    <source>
        <dbReference type="Proteomes" id="UP001225316"/>
    </source>
</evidence>
<gene>
    <name evidence="1" type="ORF">QEH52_18585</name>
</gene>
<dbReference type="Proteomes" id="UP001225316">
    <property type="component" value="Unassembled WGS sequence"/>
</dbReference>
<organism evidence="1 2">
    <name type="scientific">Thalassobacterium maritimum</name>
    <dbReference type="NCBI Taxonomy" id="3041265"/>
    <lineage>
        <taxon>Bacteria</taxon>
        <taxon>Pseudomonadati</taxon>
        <taxon>Verrucomicrobiota</taxon>
        <taxon>Opitutia</taxon>
        <taxon>Puniceicoccales</taxon>
        <taxon>Coraliomargaritaceae</taxon>
        <taxon>Thalassobacterium</taxon>
    </lineage>
</organism>